<dbReference type="Gene3D" id="3.40.50.300">
    <property type="entry name" value="P-loop containing nucleotide triphosphate hydrolases"/>
    <property type="match status" value="1"/>
</dbReference>
<dbReference type="PROSITE" id="PS51419">
    <property type="entry name" value="RAB"/>
    <property type="match status" value="1"/>
</dbReference>
<dbReference type="NCBIfam" id="TIGR00231">
    <property type="entry name" value="small_GTP"/>
    <property type="match status" value="1"/>
</dbReference>
<comment type="similarity">
    <text evidence="1">Belongs to the small GTPase superfamily. Rab family.</text>
</comment>
<protein>
    <submittedName>
        <fullName evidence="4">Uncharacterized protein</fullName>
    </submittedName>
</protein>
<accession>A0A6B2LKT6</accession>
<evidence type="ECO:0000313" key="4">
    <source>
        <dbReference type="EMBL" id="NDV37604.1"/>
    </source>
</evidence>
<dbReference type="SMART" id="SM00173">
    <property type="entry name" value="RAS"/>
    <property type="match status" value="1"/>
</dbReference>
<dbReference type="AlphaFoldDB" id="A0A6B2LKT6"/>
<evidence type="ECO:0000256" key="2">
    <source>
        <dbReference type="ARBA" id="ARBA00022741"/>
    </source>
</evidence>
<dbReference type="InterPro" id="IPR005225">
    <property type="entry name" value="Small_GTP-bd"/>
</dbReference>
<dbReference type="InterPro" id="IPR027417">
    <property type="entry name" value="P-loop_NTPase"/>
</dbReference>
<dbReference type="SUPFAM" id="SSF52540">
    <property type="entry name" value="P-loop containing nucleoside triphosphate hydrolases"/>
    <property type="match status" value="1"/>
</dbReference>
<dbReference type="GO" id="GO:0005525">
    <property type="term" value="F:GTP binding"/>
    <property type="evidence" value="ECO:0007669"/>
    <property type="project" value="UniProtKB-KW"/>
</dbReference>
<evidence type="ECO:0000256" key="3">
    <source>
        <dbReference type="ARBA" id="ARBA00023134"/>
    </source>
</evidence>
<organism evidence="4">
    <name type="scientific">Arcella intermedia</name>
    <dbReference type="NCBI Taxonomy" id="1963864"/>
    <lineage>
        <taxon>Eukaryota</taxon>
        <taxon>Amoebozoa</taxon>
        <taxon>Tubulinea</taxon>
        <taxon>Elardia</taxon>
        <taxon>Arcellinida</taxon>
        <taxon>Sphaerothecina</taxon>
        <taxon>Arcellidae</taxon>
        <taxon>Arcella</taxon>
    </lineage>
</organism>
<sequence length="180" mass="20472">MVVLGAAAVGKSCFVIRWYSSNFVEDYDPTLQDSYRKNIRVDYEDYVLDVYDTAGVDDYQLVRDKFIQIGEGFILMYSITSEDSYREIPNIFNRIESINDGKLPILLVGNKCDLDGPLRQVKKAEAQLTAETHGWGFFEASAKSDDNVYESIQSIVRSVVAYRRLHTPAPVKPKKKCVIL</sequence>
<dbReference type="PROSITE" id="PS51421">
    <property type="entry name" value="RAS"/>
    <property type="match status" value="1"/>
</dbReference>
<reference evidence="4" key="1">
    <citation type="journal article" date="2020" name="J. Eukaryot. Microbiol.">
        <title>De novo Sequencing, Assembly and Annotation of the Transcriptome for the Free-Living Testate Amoeba Arcella intermedia.</title>
        <authorList>
            <person name="Ribeiro G.M."/>
            <person name="Porfirio-Sousa A.L."/>
            <person name="Maurer-Alcala X.X."/>
            <person name="Katz L.A."/>
            <person name="Lahr D.J.G."/>
        </authorList>
    </citation>
    <scope>NUCLEOTIDE SEQUENCE</scope>
</reference>
<dbReference type="GO" id="GO:0016020">
    <property type="term" value="C:membrane"/>
    <property type="evidence" value="ECO:0007669"/>
    <property type="project" value="InterPro"/>
</dbReference>
<dbReference type="FunFam" id="3.40.50.300:FF:001447">
    <property type="entry name" value="Ras-related protein Rab-1B"/>
    <property type="match status" value="1"/>
</dbReference>
<dbReference type="InterPro" id="IPR001806">
    <property type="entry name" value="Small_GTPase"/>
</dbReference>
<dbReference type="SMART" id="SM00174">
    <property type="entry name" value="RHO"/>
    <property type="match status" value="1"/>
</dbReference>
<dbReference type="GO" id="GO:0007165">
    <property type="term" value="P:signal transduction"/>
    <property type="evidence" value="ECO:0007669"/>
    <property type="project" value="InterPro"/>
</dbReference>
<dbReference type="Pfam" id="PF00071">
    <property type="entry name" value="Ras"/>
    <property type="match status" value="1"/>
</dbReference>
<keyword evidence="2" id="KW-0547">Nucleotide-binding</keyword>
<evidence type="ECO:0000256" key="1">
    <source>
        <dbReference type="ARBA" id="ARBA00006270"/>
    </source>
</evidence>
<proteinExistence type="inferred from homology"/>
<dbReference type="GO" id="GO:0003924">
    <property type="term" value="F:GTPase activity"/>
    <property type="evidence" value="ECO:0007669"/>
    <property type="project" value="InterPro"/>
</dbReference>
<keyword evidence="3" id="KW-0342">GTP-binding</keyword>
<dbReference type="PANTHER" id="PTHR24070">
    <property type="entry name" value="RAS, DI-RAS, AND RHEB FAMILY MEMBERS OF SMALL GTPASE SUPERFAMILY"/>
    <property type="match status" value="1"/>
</dbReference>
<dbReference type="PRINTS" id="PR00449">
    <property type="entry name" value="RASTRNSFRMNG"/>
</dbReference>
<name>A0A6B2LKT6_9EUKA</name>
<dbReference type="PROSITE" id="PS51420">
    <property type="entry name" value="RHO"/>
    <property type="match status" value="1"/>
</dbReference>
<dbReference type="EMBL" id="GIBP01008635">
    <property type="protein sequence ID" value="NDV37604.1"/>
    <property type="molecule type" value="Transcribed_RNA"/>
</dbReference>
<dbReference type="SMART" id="SM00175">
    <property type="entry name" value="RAB"/>
    <property type="match status" value="1"/>
</dbReference>
<dbReference type="InterPro" id="IPR020849">
    <property type="entry name" value="Small_GTPase_Ras-type"/>
</dbReference>